<feature type="domain" description="DUF4283" evidence="1">
    <location>
        <begin position="45"/>
        <end position="124"/>
    </location>
</feature>
<dbReference type="EMBL" id="KZ305053">
    <property type="protein sequence ID" value="PIA35113.1"/>
    <property type="molecule type" value="Genomic_DNA"/>
</dbReference>
<evidence type="ECO:0000313" key="3">
    <source>
        <dbReference type="Proteomes" id="UP000230069"/>
    </source>
</evidence>
<name>A0A2G5CV24_AQUCA</name>
<organism evidence="2 3">
    <name type="scientific">Aquilegia coerulea</name>
    <name type="common">Rocky mountain columbine</name>
    <dbReference type="NCBI Taxonomy" id="218851"/>
    <lineage>
        <taxon>Eukaryota</taxon>
        <taxon>Viridiplantae</taxon>
        <taxon>Streptophyta</taxon>
        <taxon>Embryophyta</taxon>
        <taxon>Tracheophyta</taxon>
        <taxon>Spermatophyta</taxon>
        <taxon>Magnoliopsida</taxon>
        <taxon>Ranunculales</taxon>
        <taxon>Ranunculaceae</taxon>
        <taxon>Thalictroideae</taxon>
        <taxon>Aquilegia</taxon>
    </lineage>
</organism>
<evidence type="ECO:0000313" key="2">
    <source>
        <dbReference type="EMBL" id="PIA35113.1"/>
    </source>
</evidence>
<dbReference type="AlphaFoldDB" id="A0A2G5CV24"/>
<dbReference type="PANTHER" id="PTHR31286:SF180">
    <property type="entry name" value="OS10G0362600 PROTEIN"/>
    <property type="match status" value="1"/>
</dbReference>
<proteinExistence type="predicted"/>
<dbReference type="Proteomes" id="UP000230069">
    <property type="component" value="Unassembled WGS sequence"/>
</dbReference>
<reference evidence="2 3" key="1">
    <citation type="submission" date="2017-09" db="EMBL/GenBank/DDBJ databases">
        <title>WGS assembly of Aquilegia coerulea Goldsmith.</title>
        <authorList>
            <person name="Hodges S."/>
            <person name="Kramer E."/>
            <person name="Nordborg M."/>
            <person name="Tomkins J."/>
            <person name="Borevitz J."/>
            <person name="Derieg N."/>
            <person name="Yan J."/>
            <person name="Mihaltcheva S."/>
            <person name="Hayes R.D."/>
            <person name="Rokhsar D."/>
        </authorList>
    </citation>
    <scope>NUCLEOTIDE SEQUENCE [LARGE SCALE GENOMIC DNA]</scope>
    <source>
        <strain evidence="3">cv. Goldsmith</strain>
    </source>
</reference>
<protein>
    <recommendedName>
        <fullName evidence="1">DUF4283 domain-containing protein</fullName>
    </recommendedName>
</protein>
<evidence type="ECO:0000259" key="1">
    <source>
        <dbReference type="Pfam" id="PF14111"/>
    </source>
</evidence>
<accession>A0A2G5CV24</accession>
<dbReference type="OrthoDB" id="1939300at2759"/>
<dbReference type="PANTHER" id="PTHR31286">
    <property type="entry name" value="GLYCINE-RICH CELL WALL STRUCTURAL PROTEIN 1.8-LIKE"/>
    <property type="match status" value="1"/>
</dbReference>
<gene>
    <name evidence="2" type="ORF">AQUCO_03600049v1</name>
</gene>
<dbReference type="InterPro" id="IPR040256">
    <property type="entry name" value="At4g02000-like"/>
</dbReference>
<dbReference type="InterPro" id="IPR025558">
    <property type="entry name" value="DUF4283"/>
</dbReference>
<dbReference type="Pfam" id="PF14111">
    <property type="entry name" value="DUF4283"/>
    <property type="match status" value="1"/>
</dbReference>
<dbReference type="STRING" id="218851.A0A2G5CV24"/>
<keyword evidence="3" id="KW-1185">Reference proteome</keyword>
<dbReference type="InParanoid" id="A0A2G5CV24"/>
<sequence>MAKQVWSDLFKSSNSSYLDTSLEPLKPVFVDGVAEVPQDIINEGIEEWGEVVVGFFVDRRLPFKVVKESLTKIWKVKGAFSITTDKELYYFNFHDEEDRKSVTEQGPVFIAGRLFVVRRWTEEVERLRDRVNTMPMWANLYNLPKTLWTKKGISFVASVIGFPLFSDAMTFKKERLEYARVCIEVSCDQQFESTIQLKMGEEYALIKVDYPWKPPACTICQCFGHKTTKCAKAPAKEDGLGMELAMVPIAVE</sequence>
<feature type="non-terminal residue" evidence="2">
    <location>
        <position position="252"/>
    </location>
</feature>